<evidence type="ECO:0000313" key="1">
    <source>
        <dbReference type="EMBL" id="KAJ9050762.1"/>
    </source>
</evidence>
<accession>A0ACC2RL35</accession>
<proteinExistence type="predicted"/>
<evidence type="ECO:0000313" key="2">
    <source>
        <dbReference type="Proteomes" id="UP001165960"/>
    </source>
</evidence>
<keyword evidence="2" id="KW-1185">Reference proteome</keyword>
<comment type="caution">
    <text evidence="1">The sequence shown here is derived from an EMBL/GenBank/DDBJ whole genome shotgun (WGS) entry which is preliminary data.</text>
</comment>
<organism evidence="1 2">
    <name type="scientific">Entomophthora muscae</name>
    <dbReference type="NCBI Taxonomy" id="34485"/>
    <lineage>
        <taxon>Eukaryota</taxon>
        <taxon>Fungi</taxon>
        <taxon>Fungi incertae sedis</taxon>
        <taxon>Zoopagomycota</taxon>
        <taxon>Entomophthoromycotina</taxon>
        <taxon>Entomophthoromycetes</taxon>
        <taxon>Entomophthorales</taxon>
        <taxon>Entomophthoraceae</taxon>
        <taxon>Entomophthora</taxon>
    </lineage>
</organism>
<dbReference type="EMBL" id="QTSX02007139">
    <property type="protein sequence ID" value="KAJ9050762.1"/>
    <property type="molecule type" value="Genomic_DNA"/>
</dbReference>
<name>A0ACC2RL35_9FUNG</name>
<protein>
    <submittedName>
        <fullName evidence="1">Uncharacterized protein</fullName>
    </submittedName>
</protein>
<reference evidence="1" key="1">
    <citation type="submission" date="2022-04" db="EMBL/GenBank/DDBJ databases">
        <title>Genome of the entomopathogenic fungus Entomophthora muscae.</title>
        <authorList>
            <person name="Elya C."/>
            <person name="Lovett B.R."/>
            <person name="Lee E."/>
            <person name="Macias A.M."/>
            <person name="Hajek A.E."/>
            <person name="De Bivort B.L."/>
            <person name="Kasson M.T."/>
            <person name="De Fine Licht H.H."/>
            <person name="Stajich J.E."/>
        </authorList>
    </citation>
    <scope>NUCLEOTIDE SEQUENCE</scope>
    <source>
        <strain evidence="1">Berkeley</strain>
    </source>
</reference>
<dbReference type="Proteomes" id="UP001165960">
    <property type="component" value="Unassembled WGS sequence"/>
</dbReference>
<gene>
    <name evidence="1" type="ORF">DSO57_1011449</name>
</gene>
<sequence>MWFPLRFERTRAGVLESGSASRVYQLYCLNSITSLKPWPHRQERIDILSSVIQHKKGESLSFKTQDQ</sequence>